<dbReference type="PANTHER" id="PTHR48081">
    <property type="entry name" value="AB HYDROLASE SUPERFAMILY PROTEIN C4A8.06C"/>
    <property type="match status" value="1"/>
</dbReference>
<keyword evidence="1 3" id="KW-0378">Hydrolase</keyword>
<dbReference type="GO" id="GO:0016787">
    <property type="term" value="F:hydrolase activity"/>
    <property type="evidence" value="ECO:0007669"/>
    <property type="project" value="UniProtKB-KW"/>
</dbReference>
<dbReference type="InterPro" id="IPR050300">
    <property type="entry name" value="GDXG_lipolytic_enzyme"/>
</dbReference>
<dbReference type="Proteomes" id="UP001596472">
    <property type="component" value="Unassembled WGS sequence"/>
</dbReference>
<evidence type="ECO:0000313" key="3">
    <source>
        <dbReference type="EMBL" id="MFC7336182.1"/>
    </source>
</evidence>
<evidence type="ECO:0000313" key="4">
    <source>
        <dbReference type="Proteomes" id="UP001596472"/>
    </source>
</evidence>
<keyword evidence="4" id="KW-1185">Reference proteome</keyword>
<organism evidence="3 4">
    <name type="scientific">Haloferula chungangensis</name>
    <dbReference type="NCBI Taxonomy" id="1048331"/>
    <lineage>
        <taxon>Bacteria</taxon>
        <taxon>Pseudomonadati</taxon>
        <taxon>Verrucomicrobiota</taxon>
        <taxon>Verrucomicrobiia</taxon>
        <taxon>Verrucomicrobiales</taxon>
        <taxon>Verrucomicrobiaceae</taxon>
        <taxon>Haloferula</taxon>
    </lineage>
</organism>
<name>A0ABW2L3W9_9BACT</name>
<dbReference type="InterPro" id="IPR049492">
    <property type="entry name" value="BD-FAE-like_dom"/>
</dbReference>
<proteinExistence type="predicted"/>
<accession>A0ABW2L3W9</accession>
<dbReference type="RefSeq" id="WP_379709040.1">
    <property type="nucleotide sequence ID" value="NZ_JBHTBS010000001.1"/>
</dbReference>
<protein>
    <submittedName>
        <fullName evidence="3">Alpha/beta hydrolase</fullName>
    </submittedName>
</protein>
<evidence type="ECO:0000259" key="2">
    <source>
        <dbReference type="Pfam" id="PF20434"/>
    </source>
</evidence>
<dbReference type="EMBL" id="JBHTBS010000001">
    <property type="protein sequence ID" value="MFC7336182.1"/>
    <property type="molecule type" value="Genomic_DNA"/>
</dbReference>
<dbReference type="Pfam" id="PF20434">
    <property type="entry name" value="BD-FAE"/>
    <property type="match status" value="1"/>
</dbReference>
<dbReference type="SUPFAM" id="SSF53474">
    <property type="entry name" value="alpha/beta-Hydrolases"/>
    <property type="match status" value="1"/>
</dbReference>
<evidence type="ECO:0000256" key="1">
    <source>
        <dbReference type="ARBA" id="ARBA00022801"/>
    </source>
</evidence>
<feature type="domain" description="BD-FAE-like" evidence="2">
    <location>
        <begin position="49"/>
        <end position="142"/>
    </location>
</feature>
<dbReference type="InterPro" id="IPR029058">
    <property type="entry name" value="AB_hydrolase_fold"/>
</dbReference>
<dbReference type="Gene3D" id="3.40.50.1820">
    <property type="entry name" value="alpha/beta hydrolase"/>
    <property type="match status" value="1"/>
</dbReference>
<reference evidence="4" key="1">
    <citation type="journal article" date="2019" name="Int. J. Syst. Evol. Microbiol.">
        <title>The Global Catalogue of Microorganisms (GCM) 10K type strain sequencing project: providing services to taxonomists for standard genome sequencing and annotation.</title>
        <authorList>
            <consortium name="The Broad Institute Genomics Platform"/>
            <consortium name="The Broad Institute Genome Sequencing Center for Infectious Disease"/>
            <person name="Wu L."/>
            <person name="Ma J."/>
        </authorList>
    </citation>
    <scope>NUCLEOTIDE SEQUENCE [LARGE SCALE GENOMIC DNA]</scope>
    <source>
        <strain evidence="4">CGMCC 4.1467</strain>
    </source>
</reference>
<gene>
    <name evidence="3" type="ORF">ACFQY0_03260</name>
</gene>
<sequence length="279" mass="31183">MSLLSKVPPIGQKRQAEMLKSATSLTYMETPQGPLQCHFFGPDDFEPGQRRRPLVIFLHGGFWDGSMPTQFVPQCLHFASRGAIAVAVETRVESTHGTGPMECLEDLQTILNWLNERSEDFGIDLEKVVIGGASGGAFLALQKVLPKDAGESSAIHPAALLLFSSVLDTTRPEHLKRFPDKKTAKKLSPLRSIRKGLPPMILFHGKQDRVTPYADAEKFARVVKRKRNKVELIDFDKAEHPFFNFNVSELYYELTLKAADRFLVAHGILPEEDPAMELS</sequence>
<comment type="caution">
    <text evidence="3">The sequence shown here is derived from an EMBL/GenBank/DDBJ whole genome shotgun (WGS) entry which is preliminary data.</text>
</comment>